<dbReference type="InterPro" id="IPR025129">
    <property type="entry name" value="DUF4055"/>
</dbReference>
<evidence type="ECO:0000259" key="1">
    <source>
        <dbReference type="Pfam" id="PF13264"/>
    </source>
</evidence>
<keyword evidence="3" id="KW-1185">Reference proteome</keyword>
<dbReference type="Proteomes" id="UP000599578">
    <property type="component" value="Unassembled WGS sequence"/>
</dbReference>
<gene>
    <name evidence="2" type="ORF">GCM10011348_45890</name>
</gene>
<name>A0A918DXD3_9GAMM</name>
<dbReference type="EMBL" id="BMLT01000021">
    <property type="protein sequence ID" value="GGO89049.1"/>
    <property type="molecule type" value="Genomic_DNA"/>
</dbReference>
<feature type="domain" description="DUF4055" evidence="1">
    <location>
        <begin position="241"/>
        <end position="387"/>
    </location>
</feature>
<dbReference type="Pfam" id="PF13264">
    <property type="entry name" value="DUF4055"/>
    <property type="match status" value="1"/>
</dbReference>
<evidence type="ECO:0000313" key="3">
    <source>
        <dbReference type="Proteomes" id="UP000599578"/>
    </source>
</evidence>
<evidence type="ECO:0000313" key="2">
    <source>
        <dbReference type="EMBL" id="GGO89049.1"/>
    </source>
</evidence>
<dbReference type="RefSeq" id="WP_229722078.1">
    <property type="nucleotide sequence ID" value="NZ_BMLT01000021.1"/>
</dbReference>
<sequence>MADDKKPDWKSPDYKAMSPYWDKVNAIVEGRDAMIAAGQLYLPKFPNESDKDYAFRLTSAKYTNVYRDVVEGLAQKPFSREVALTGDTTPDRVKSIVEDIDGRGNHLHVFAAETFFNGINKAIDWILVDYTRAEGLRTVAEERAAGVRPYWVHVPADNVLNIESEIIEGREQLTLVAILEAKGRVRTFERDGAAVTWRVEVEDDKGDWVLEDEGILTIKQIPMVPFVTGRRKGKAWQFLPPMKDAADLQVELYQQETALKHIKTLTCFPMLAGNGVEPPTDAAGNPVPVPVGPQAVLYAPPNTDGTHGEWKWIGTDAQTLRFLAEDVAATAKELRELGRQPLTAQSGNLTVIAASFASSKGNSAAQAWAMQLKDALEQAFVLTAMWLGIEHQAEVSIFTDFIADDDDIESLTHLREMRKEGDLSAETLWEESKRRGALSPEFTVERESERLLNEVPSGDM</sequence>
<organism evidence="2 3">
    <name type="scientific">Marinobacterium nitratireducens</name>
    <dbReference type="NCBI Taxonomy" id="518897"/>
    <lineage>
        <taxon>Bacteria</taxon>
        <taxon>Pseudomonadati</taxon>
        <taxon>Pseudomonadota</taxon>
        <taxon>Gammaproteobacteria</taxon>
        <taxon>Oceanospirillales</taxon>
        <taxon>Oceanospirillaceae</taxon>
        <taxon>Marinobacterium</taxon>
    </lineage>
</organism>
<proteinExistence type="predicted"/>
<protein>
    <recommendedName>
        <fullName evidence="1">DUF4055 domain-containing protein</fullName>
    </recommendedName>
</protein>
<dbReference type="AlphaFoldDB" id="A0A918DXD3"/>
<reference evidence="2 3" key="1">
    <citation type="journal article" date="2014" name="Int. J. Syst. Evol. Microbiol.">
        <title>Complete genome sequence of Corynebacterium casei LMG S-19264T (=DSM 44701T), isolated from a smear-ripened cheese.</title>
        <authorList>
            <consortium name="US DOE Joint Genome Institute (JGI-PGF)"/>
            <person name="Walter F."/>
            <person name="Albersmeier A."/>
            <person name="Kalinowski J."/>
            <person name="Ruckert C."/>
        </authorList>
    </citation>
    <scope>NUCLEOTIDE SEQUENCE [LARGE SCALE GENOMIC DNA]</scope>
    <source>
        <strain evidence="2 3">CGMCC 1.7286</strain>
    </source>
</reference>
<accession>A0A918DXD3</accession>
<comment type="caution">
    <text evidence="2">The sequence shown here is derived from an EMBL/GenBank/DDBJ whole genome shotgun (WGS) entry which is preliminary data.</text>
</comment>